<proteinExistence type="predicted"/>
<reference evidence="1" key="1">
    <citation type="journal article" date="2021" name="Proc. Natl. Acad. Sci. U.S.A.">
        <title>A Catalog of Tens of Thousands of Viruses from Human Metagenomes Reveals Hidden Associations with Chronic Diseases.</title>
        <authorList>
            <person name="Tisza M.J."/>
            <person name="Buck C.B."/>
        </authorList>
    </citation>
    <scope>NUCLEOTIDE SEQUENCE</scope>
    <source>
        <strain evidence="1">CtJjf17</strain>
    </source>
</reference>
<name>A0A8S5SAX3_9CAUD</name>
<protein>
    <submittedName>
        <fullName evidence="1">Uncharacterized protein</fullName>
    </submittedName>
</protein>
<sequence>MNKNKIQVHEDKFEEWLATKNLTIEKISAKNLKVGSLEERKDKK</sequence>
<organism evidence="1">
    <name type="scientific">Siphoviridae sp. ctJjf17</name>
    <dbReference type="NCBI Taxonomy" id="2827839"/>
    <lineage>
        <taxon>Viruses</taxon>
        <taxon>Duplodnaviria</taxon>
        <taxon>Heunggongvirae</taxon>
        <taxon>Uroviricota</taxon>
        <taxon>Caudoviricetes</taxon>
    </lineage>
</organism>
<dbReference type="EMBL" id="BK032560">
    <property type="protein sequence ID" value="DAF47850.1"/>
    <property type="molecule type" value="Genomic_DNA"/>
</dbReference>
<accession>A0A8S5SAX3</accession>
<evidence type="ECO:0000313" key="1">
    <source>
        <dbReference type="EMBL" id="DAF47850.1"/>
    </source>
</evidence>